<keyword evidence="2" id="KW-0812">Transmembrane</keyword>
<evidence type="ECO:0000256" key="1">
    <source>
        <dbReference type="SAM" id="MobiDB-lite"/>
    </source>
</evidence>
<proteinExistence type="predicted"/>
<name>A0A124BWX2_ASPNG</name>
<dbReference type="VEuPathDB" id="FungiDB:ASPNIDRAFT2_1183643"/>
<evidence type="ECO:0000313" key="3">
    <source>
        <dbReference type="EMBL" id="GAQ40566.1"/>
    </source>
</evidence>
<evidence type="ECO:0000256" key="2">
    <source>
        <dbReference type="SAM" id="Phobius"/>
    </source>
</evidence>
<feature type="compositionally biased region" description="Basic and acidic residues" evidence="1">
    <location>
        <begin position="204"/>
        <end position="215"/>
    </location>
</feature>
<gene>
    <name evidence="3" type="ORF">ABL_03691</name>
</gene>
<dbReference type="VEuPathDB" id="FungiDB:M747DRAFT_369066"/>
<dbReference type="VEuPathDB" id="FungiDB:An15g04690"/>
<keyword evidence="3" id="KW-0808">Transferase</keyword>
<accession>A0A124BWX2</accession>
<dbReference type="VEuPathDB" id="FungiDB:ATCC64974_29190"/>
<evidence type="ECO:0000313" key="4">
    <source>
        <dbReference type="Proteomes" id="UP000068243"/>
    </source>
</evidence>
<organism evidence="3 4">
    <name type="scientific">Aspergillus niger</name>
    <dbReference type="NCBI Taxonomy" id="5061"/>
    <lineage>
        <taxon>Eukaryota</taxon>
        <taxon>Fungi</taxon>
        <taxon>Dikarya</taxon>
        <taxon>Ascomycota</taxon>
        <taxon>Pezizomycotina</taxon>
        <taxon>Eurotiomycetes</taxon>
        <taxon>Eurotiomycetidae</taxon>
        <taxon>Eurotiales</taxon>
        <taxon>Aspergillaceae</taxon>
        <taxon>Aspergillus</taxon>
        <taxon>Aspergillus subgen. Circumdati</taxon>
    </lineage>
</organism>
<feature type="compositionally biased region" description="Low complexity" evidence="1">
    <location>
        <begin position="185"/>
        <end position="196"/>
    </location>
</feature>
<keyword evidence="2" id="KW-0472">Membrane</keyword>
<dbReference type="Proteomes" id="UP000068243">
    <property type="component" value="Unassembled WGS sequence"/>
</dbReference>
<dbReference type="OrthoDB" id="331948at2759"/>
<feature type="transmembrane region" description="Helical" evidence="2">
    <location>
        <begin position="6"/>
        <end position="27"/>
    </location>
</feature>
<feature type="region of interest" description="Disordered" evidence="1">
    <location>
        <begin position="142"/>
        <end position="215"/>
    </location>
</feature>
<dbReference type="GO" id="GO:0016740">
    <property type="term" value="F:transferase activity"/>
    <property type="evidence" value="ECO:0007669"/>
    <property type="project" value="UniProtKB-KW"/>
</dbReference>
<dbReference type="AlphaFoldDB" id="A0A124BWX2"/>
<dbReference type="EMBL" id="BCMY01000005">
    <property type="protein sequence ID" value="GAQ40566.1"/>
    <property type="molecule type" value="Genomic_DNA"/>
</dbReference>
<dbReference type="OMA" id="WEIERHK"/>
<reference evidence="4" key="1">
    <citation type="journal article" date="2016" name="Genome Announc.">
        <title>Draft genome sequence of Aspergillus niger strain An76.</title>
        <authorList>
            <person name="Gong W."/>
            <person name="Cheng Z."/>
            <person name="Zhang H."/>
            <person name="Liu L."/>
            <person name="Gao P."/>
            <person name="Wang L."/>
        </authorList>
    </citation>
    <scope>NUCLEOTIDE SEQUENCE [LARGE SCALE GENOMIC DNA]</scope>
    <source>
        <strain evidence="4">An76</strain>
    </source>
</reference>
<protein>
    <submittedName>
        <fullName evidence="3">Palmitoyltransferase pfa4</fullName>
    </submittedName>
</protein>
<comment type="caution">
    <text evidence="3">The sequence shown here is derived from an EMBL/GenBank/DDBJ whole genome shotgun (WGS) entry which is preliminary data.</text>
</comment>
<keyword evidence="2" id="KW-1133">Transmembrane helix</keyword>
<sequence length="243" mass="27946">MGHLFVLLVVNSFTVFFLMILLGRTIWSMSINMTTIEEWEIERHQTLVRRSRHFGGYLTGPGGVRIRIKKQEFPYDIGIWSNIKAGMGGTANVLSWFWPLARTPDRRTGLEFEVNDFEDPNVTWPPPDPDRIPVTARTVMDDVEPQTPAIYGRTDDSPSGAPRASQEIRRRKRFHDRAQEEINQSGSSRESSPGYSTEPEDGEEGWKNSEGERLRDFGVEEDVEFYEEDIPLAILMQQKAQRQ</sequence>